<dbReference type="AlphaFoldDB" id="F4KQY1"/>
<dbReference type="eggNOG" id="COG2909">
    <property type="taxonomic scope" value="Bacteria"/>
</dbReference>
<name>F4KQY1_HALH1</name>
<protein>
    <submittedName>
        <fullName evidence="2">WD repeat-containing protein</fullName>
    </submittedName>
</protein>
<evidence type="ECO:0000313" key="3">
    <source>
        <dbReference type="Proteomes" id="UP000008461"/>
    </source>
</evidence>
<dbReference type="InterPro" id="IPR027417">
    <property type="entry name" value="P-loop_NTPase"/>
</dbReference>
<dbReference type="InterPro" id="IPR045439">
    <property type="entry name" value="EAD11"/>
</dbReference>
<dbReference type="Gene3D" id="1.25.40.10">
    <property type="entry name" value="Tetratricopeptide repeat domain"/>
    <property type="match status" value="1"/>
</dbReference>
<dbReference type="STRING" id="760192.Halhy_4424"/>
<reference evidence="2 3" key="1">
    <citation type="journal article" date="2011" name="Stand. Genomic Sci.">
        <title>Complete genome sequence of Haliscomenobacter hydrossis type strain (O).</title>
        <authorList>
            <consortium name="US DOE Joint Genome Institute (JGI-PGF)"/>
            <person name="Daligault H."/>
            <person name="Lapidus A."/>
            <person name="Zeytun A."/>
            <person name="Nolan M."/>
            <person name="Lucas S."/>
            <person name="Del Rio T.G."/>
            <person name="Tice H."/>
            <person name="Cheng J.F."/>
            <person name="Tapia R."/>
            <person name="Han C."/>
            <person name="Goodwin L."/>
            <person name="Pitluck S."/>
            <person name="Liolios K."/>
            <person name="Pagani I."/>
            <person name="Ivanova N."/>
            <person name="Huntemann M."/>
            <person name="Mavromatis K."/>
            <person name="Mikhailova N."/>
            <person name="Pati A."/>
            <person name="Chen A."/>
            <person name="Palaniappan K."/>
            <person name="Land M."/>
            <person name="Hauser L."/>
            <person name="Brambilla E.M."/>
            <person name="Rohde M."/>
            <person name="Verbarg S."/>
            <person name="Goker M."/>
            <person name="Bristow J."/>
            <person name="Eisen J.A."/>
            <person name="Markowitz V."/>
            <person name="Hugenholtz P."/>
            <person name="Kyrpides N.C."/>
            <person name="Klenk H.P."/>
            <person name="Woyke T."/>
        </authorList>
    </citation>
    <scope>NUCLEOTIDE SEQUENCE [LARGE SCALE GENOMIC DNA]</scope>
    <source>
        <strain evidence="3">ATCC 27775 / DSM 1100 / LMG 10767 / O</strain>
    </source>
</reference>
<sequence>MYFQINQSIFNAQKEYLKFFILWVITLTRCSMSEAPEEFVSELEKLLADGQTAEVVAKLRQMNLADDLAQIVTLNAGRLAELDGKNHTGQLSFAEANIERNKINAALLAVLGKLSSEKTNQANIRSDIYHLPDLQPHFTGREKELKILNEAWANPQTNLLQFVAPGGTGKTMLLTYWLNHRLPDSKAQQPAAIYAWSFFSQGSNEGRQSSSDFFFEAAARFFELQLPTDPSERGREVARRLRSERCLLILDGTEPLQYPPGTPGGLGGKLKDPALAALLRELAFQQPGLCLLSTRVAIENLAGIEAPKHQCRQLENFDNKEGALFLKNLGVRGKLAELEAAAEEYKGHALALRLLGNYLVDLLDGDVRQRDRIPHLTDDDTQGQHARRVMQAYAHWFEQGHHEAGGSGTPPELTLLRLMGLFDRPAPVEALDALAAPPTIEGLTDGLDGLTPERLRRAFEHLKKLGLLEENRLKAPALPKTLPHLPALRELDSLDAHPLVREHFGQALEAERPVAWREANTRLYHFYKNLPSKQLPDTLAELEPLYTAMAFGARAGLQQEVLDEVYWERISRKNHAYSLEQLGAFGSDLAGLATLFENPWSKPSQNMSEANQAVVLSWAGFRLRGLGRLREAAEPMQASLEFQKKLENWEEVAVNASNLSQLYLTLGALREAVDFGRQAVDFADRSGDGFEKEADRATLADALHQVGQKAEAEQLFAEAEAMQRERRPEYRFLFSLRGYQYCDLLLGLGKRVEVLERAEEGLKISTEQNWLMDIALDQLSIARAHTAASQSEDSAAHHAAAEQSFNAAVEGLRKAGTTDMLPKGLLARAKWRISTQRPAAALEDLEEVYEIADSGSMGLYLVDWHIAMARLRRMEGDDAAAEQHKAEALRRIAETGYLRRLEEAEGL</sequence>
<dbReference type="Gene3D" id="3.40.50.300">
    <property type="entry name" value="P-loop containing nucleotide triphosphate hydrolases"/>
    <property type="match status" value="1"/>
</dbReference>
<dbReference type="SUPFAM" id="SSF52540">
    <property type="entry name" value="P-loop containing nucleoside triphosphate hydrolases"/>
    <property type="match status" value="1"/>
</dbReference>
<evidence type="ECO:0000313" key="2">
    <source>
        <dbReference type="EMBL" id="AEE52266.1"/>
    </source>
</evidence>
<dbReference type="InterPro" id="IPR011990">
    <property type="entry name" value="TPR-like_helical_dom_sf"/>
</dbReference>
<organism evidence="2 3">
    <name type="scientific">Haliscomenobacter hydrossis (strain ATCC 27775 / DSM 1100 / LMG 10767 / O)</name>
    <dbReference type="NCBI Taxonomy" id="760192"/>
    <lineage>
        <taxon>Bacteria</taxon>
        <taxon>Pseudomonadati</taxon>
        <taxon>Bacteroidota</taxon>
        <taxon>Saprospiria</taxon>
        <taxon>Saprospirales</taxon>
        <taxon>Haliscomenobacteraceae</taxon>
        <taxon>Haliscomenobacter</taxon>
    </lineage>
</organism>
<dbReference type="EMBL" id="CP002691">
    <property type="protein sequence ID" value="AEE52266.1"/>
    <property type="molecule type" value="Genomic_DNA"/>
</dbReference>
<reference key="2">
    <citation type="submission" date="2011-04" db="EMBL/GenBank/DDBJ databases">
        <title>Complete sequence of chromosome of Haliscomenobacter hydrossis DSM 1100.</title>
        <authorList>
            <consortium name="US DOE Joint Genome Institute (JGI-PGF)"/>
            <person name="Lucas S."/>
            <person name="Han J."/>
            <person name="Lapidus A."/>
            <person name="Bruce D."/>
            <person name="Goodwin L."/>
            <person name="Pitluck S."/>
            <person name="Peters L."/>
            <person name="Kyrpides N."/>
            <person name="Mavromatis K."/>
            <person name="Ivanova N."/>
            <person name="Ovchinnikova G."/>
            <person name="Pagani I."/>
            <person name="Daligault H."/>
            <person name="Detter J.C."/>
            <person name="Han C."/>
            <person name="Land M."/>
            <person name="Hauser L."/>
            <person name="Markowitz V."/>
            <person name="Cheng J.-F."/>
            <person name="Hugenholtz P."/>
            <person name="Woyke T."/>
            <person name="Wu D."/>
            <person name="Verbarg S."/>
            <person name="Frueling A."/>
            <person name="Brambilla E."/>
            <person name="Klenk H.-P."/>
            <person name="Eisen J.A."/>
        </authorList>
    </citation>
    <scope>NUCLEOTIDE SEQUENCE</scope>
    <source>
        <strain>DSM 1100</strain>
    </source>
</reference>
<dbReference type="Pfam" id="PF19964">
    <property type="entry name" value="EAD11"/>
    <property type="match status" value="1"/>
</dbReference>
<proteinExistence type="predicted"/>
<feature type="domain" description="Effector-associated" evidence="1">
    <location>
        <begin position="39"/>
        <end position="114"/>
    </location>
</feature>
<dbReference type="SUPFAM" id="SSF48452">
    <property type="entry name" value="TPR-like"/>
    <property type="match status" value="1"/>
</dbReference>
<gene>
    <name evidence="2" type="ordered locus">Halhy_4424</name>
</gene>
<dbReference type="KEGG" id="hhy:Halhy_4424"/>
<keyword evidence="3" id="KW-1185">Reference proteome</keyword>
<dbReference type="HOGENOM" id="CLU_013149_0_0_10"/>
<accession>F4KQY1</accession>
<evidence type="ECO:0000259" key="1">
    <source>
        <dbReference type="Pfam" id="PF19964"/>
    </source>
</evidence>
<dbReference type="Proteomes" id="UP000008461">
    <property type="component" value="Chromosome"/>
</dbReference>